<keyword evidence="4" id="KW-1185">Reference proteome</keyword>
<comment type="caution">
    <text evidence="3">The sequence shown here is derived from an EMBL/GenBank/DDBJ whole genome shotgun (WGS) entry which is preliminary data.</text>
</comment>
<evidence type="ECO:0000256" key="2">
    <source>
        <dbReference type="SAM" id="Phobius"/>
    </source>
</evidence>
<evidence type="ECO:0000313" key="4">
    <source>
        <dbReference type="Proteomes" id="UP001595956"/>
    </source>
</evidence>
<accession>A0ABW0MVP4</accession>
<dbReference type="Proteomes" id="UP001595956">
    <property type="component" value="Unassembled WGS sequence"/>
</dbReference>
<feature type="transmembrane region" description="Helical" evidence="2">
    <location>
        <begin position="48"/>
        <end position="68"/>
    </location>
</feature>
<sequence length="371" mass="39793">MNPKLTDDAVSGLPLSHGRAELLEEIMSTPVLDDRPTRDEAPRRRTRWLVPAAAAVVVAALALGTAWWTGQDDAADQKADTTTGEKTGEKTGEQTGEQTGQQERSALASQPLAGHGGRVVLDAPGWEATAVWADKDSGEMSYENGGQNLEIMWGPAKTYEMYVDDRRHIVRPAADGVAITVLGAEAQMWPYSADDHTAIREVENGQWIEVRADGMDEVGYLALLDRLRLVDLAGFEASLPESFVTSAERDDTVTAILDEIDDTSDGPLLPEGVDRTSITSNQVDDYQLGAEISGQVACAWLDEYAAAAQAGDQGRLDAAAAALTSSHDWPVLHRMDERGGYPEVLWSYAQQVADAGVVPEGYAGGLGCEPV</sequence>
<gene>
    <name evidence="3" type="ORF">ACFPKY_02485</name>
</gene>
<reference evidence="4" key="1">
    <citation type="journal article" date="2019" name="Int. J. Syst. Evol. Microbiol.">
        <title>The Global Catalogue of Microorganisms (GCM) 10K type strain sequencing project: providing services to taxonomists for standard genome sequencing and annotation.</title>
        <authorList>
            <consortium name="The Broad Institute Genomics Platform"/>
            <consortium name="The Broad Institute Genome Sequencing Center for Infectious Disease"/>
            <person name="Wu L."/>
            <person name="Ma J."/>
        </authorList>
    </citation>
    <scope>NUCLEOTIDE SEQUENCE [LARGE SCALE GENOMIC DNA]</scope>
    <source>
        <strain evidence="4">KACC 13778</strain>
    </source>
</reference>
<proteinExistence type="predicted"/>
<feature type="compositionally biased region" description="Low complexity" evidence="1">
    <location>
        <begin position="93"/>
        <end position="103"/>
    </location>
</feature>
<keyword evidence="2" id="KW-0812">Transmembrane</keyword>
<dbReference type="EMBL" id="JBHSMD010000001">
    <property type="protein sequence ID" value="MFC5491946.1"/>
    <property type="molecule type" value="Genomic_DNA"/>
</dbReference>
<keyword evidence="2" id="KW-1133">Transmembrane helix</keyword>
<organism evidence="3 4">
    <name type="scientific">Nocardioides caricicola</name>
    <dbReference type="NCBI Taxonomy" id="634770"/>
    <lineage>
        <taxon>Bacteria</taxon>
        <taxon>Bacillati</taxon>
        <taxon>Actinomycetota</taxon>
        <taxon>Actinomycetes</taxon>
        <taxon>Propionibacteriales</taxon>
        <taxon>Nocardioidaceae</taxon>
        <taxon>Nocardioides</taxon>
    </lineage>
</organism>
<name>A0ABW0MVP4_9ACTN</name>
<dbReference type="RefSeq" id="WP_345177764.1">
    <property type="nucleotide sequence ID" value="NZ_BAABFQ010000006.1"/>
</dbReference>
<evidence type="ECO:0000313" key="3">
    <source>
        <dbReference type="EMBL" id="MFC5491946.1"/>
    </source>
</evidence>
<keyword evidence="2" id="KW-0472">Membrane</keyword>
<protein>
    <submittedName>
        <fullName evidence="3">Uncharacterized protein</fullName>
    </submittedName>
</protein>
<feature type="region of interest" description="Disordered" evidence="1">
    <location>
        <begin position="71"/>
        <end position="109"/>
    </location>
</feature>
<evidence type="ECO:0000256" key="1">
    <source>
        <dbReference type="SAM" id="MobiDB-lite"/>
    </source>
</evidence>